<dbReference type="EMBL" id="LC063634">
    <property type="protein sequence ID" value="BAS69570.1"/>
    <property type="molecule type" value="Genomic_DNA"/>
</dbReference>
<dbReference type="Proteomes" id="UP000223044">
    <property type="component" value="Segment"/>
</dbReference>
<dbReference type="KEGG" id="vg:54975747"/>
<dbReference type="GeneID" id="54975747"/>
<evidence type="ECO:0000313" key="2">
    <source>
        <dbReference type="Proteomes" id="UP000223044"/>
    </source>
</evidence>
<organism evidence="1 2">
    <name type="scientific">Pectobacterium phage PPWS1</name>
    <dbReference type="NCBI Taxonomy" id="1685500"/>
    <lineage>
        <taxon>Viruses</taxon>
        <taxon>Duplodnaviria</taxon>
        <taxon>Heunggongvirae</taxon>
        <taxon>Uroviricota</taxon>
        <taxon>Caudoviricetes</taxon>
        <taxon>Autographivirales</taxon>
        <taxon>Autoscriptoviridae</taxon>
        <taxon>Corkvirinae</taxon>
        <taxon>Kotilavirus</taxon>
        <taxon>Kotilavirus PPWS1</taxon>
    </lineage>
</organism>
<name>A0A0P0UW82_9CAUD</name>
<reference evidence="1 2" key="1">
    <citation type="journal article" date="2016" name="Genome Announc.">
        <title>Genome Sequence of Pectobacterium carotovorum Phage PPWS1, Isolated from Japanese Horseradish [Eutrema japonicum (Miq.) Koidz] Showing Soft-Rot Symptoms.</title>
        <authorList>
            <person name="Hirata H."/>
            <person name="Kashihara M."/>
            <person name="Horiike T."/>
            <person name="Suzuki T."/>
            <person name="Dohra H."/>
            <person name="Netsu O."/>
            <person name="Tsuyumu S."/>
        </authorList>
    </citation>
    <scope>NUCLEOTIDE SEQUENCE [LARGE SCALE GENOMIC DNA]</scope>
</reference>
<protein>
    <submittedName>
        <fullName evidence="1">Uncharacterized protein</fullName>
    </submittedName>
</protein>
<keyword evidence="2" id="KW-1185">Reference proteome</keyword>
<sequence length="95" mass="10382">MLLHGVFSKYTITNSDSDLNNQYSEAVGVVEGVLDCGYDLQGHVALYSDSSRVEKLGTVPVLVLKPTQEAEYERAVLLAAKRLVCFDMVLLESGT</sequence>
<dbReference type="RefSeq" id="YP_009785685.1">
    <property type="nucleotide sequence ID" value="NC_047758.1"/>
</dbReference>
<proteinExistence type="predicted"/>
<accession>A0A0P0UW82</accession>
<evidence type="ECO:0000313" key="1">
    <source>
        <dbReference type="EMBL" id="BAS69570.1"/>
    </source>
</evidence>